<organism evidence="1 2">
    <name type="scientific">Cichorium intybus</name>
    <name type="common">Chicory</name>
    <dbReference type="NCBI Taxonomy" id="13427"/>
    <lineage>
        <taxon>Eukaryota</taxon>
        <taxon>Viridiplantae</taxon>
        <taxon>Streptophyta</taxon>
        <taxon>Embryophyta</taxon>
        <taxon>Tracheophyta</taxon>
        <taxon>Spermatophyta</taxon>
        <taxon>Magnoliopsida</taxon>
        <taxon>eudicotyledons</taxon>
        <taxon>Gunneridae</taxon>
        <taxon>Pentapetalae</taxon>
        <taxon>asterids</taxon>
        <taxon>campanulids</taxon>
        <taxon>Asterales</taxon>
        <taxon>Asteraceae</taxon>
        <taxon>Cichorioideae</taxon>
        <taxon>Cichorieae</taxon>
        <taxon>Cichoriinae</taxon>
        <taxon>Cichorium</taxon>
    </lineage>
</organism>
<sequence length="955" mass="108790">MVTWRIRAKMAEIDVDTTYGGHPTVFSILLHHGGKFTDFPGRRYVNGQQHFIDLVDIDTFCVHDIDEIMDNLGYVGEEVTKLYYHFQRPLGDLDFGLFALASDADIRHLATFVAQHKLINVYTEHGETKLHTYSMSPNPSKVRIVELHESSFKSKRMLLNWYDNVEAPVENEPPPVQNEPPSPIPPPVEKEPPPVEKEPPNTIQHDSCVSEFDREDGSNSGDGDGSESDDLEGSESEDSDFVVDEDNLIDDVEVDMRDFHMNIDEDVEWSGGASKPMVSEVTEEEHIEVIDTEVYVSDSASDDGNEGPRKKGIKNLRRAHENANALVPEPFYLHQTFTSSTEFKKKVKLHAIETRRQIEFEKNDRNRVRAVCKGSIPSLGQLKAGGTSQQEVNEENEERTCPWVLYISKWKNDREWQVKTYIKEHHCLQTRTVKALDYKFLSKEILHQVETNPHIPIRALRDQLQRQYKVDISKMKAFRARSAAIDIVKGDYASQYTILRDYLLEVQKRNPDTTIKLDVECEPNPALETRTFRRVYVCLGALKKGFAAGKRDFLGLDGAFMKGPFPGQILTAVALDGNNGVYPLAYAIVEAENLDSWTWFLTNLGDDLGLTSNSNFTFITDRQKGVLPAIAKLFPCAENRYCLRHIHENMKLRWRGKEFKDLLWKCATTCNVQEFHKSMQELKNLNKDTFEWLNKIPAQHWARSHFSSRAHCDALLNNLCECFNSKLEEGRDSPIITCIEFIREYILKKIVNVDKAIAKATGPLTPTATKTLEKIKTEAEDYIATFCGNGKYQVSGPWQDQCAVDVTNQICSCKKWELTGIPCKHGVAAIWDMRKNNRNVGLPETFVHECYWLTTWKEMYSFKLEPINGKSMWEKSPCPTTLLPPKHRTTIGRPKKKRKKSALEVDELVRGNRVSRVHKSVRCNKCGNAGHNSRTCKGQKATGSGEAKGKGKKKI</sequence>
<gene>
    <name evidence="1" type="ORF">L2E82_07112</name>
</gene>
<comment type="caution">
    <text evidence="1">The sequence shown here is derived from an EMBL/GenBank/DDBJ whole genome shotgun (WGS) entry which is preliminary data.</text>
</comment>
<name>A0ACB9G4V2_CICIN</name>
<keyword evidence="2" id="KW-1185">Reference proteome</keyword>
<proteinExistence type="predicted"/>
<evidence type="ECO:0000313" key="1">
    <source>
        <dbReference type="EMBL" id="KAI3778090.1"/>
    </source>
</evidence>
<dbReference type="EMBL" id="CM042010">
    <property type="protein sequence ID" value="KAI3778090.1"/>
    <property type="molecule type" value="Genomic_DNA"/>
</dbReference>
<protein>
    <submittedName>
        <fullName evidence="1">Uncharacterized protein</fullName>
    </submittedName>
</protein>
<evidence type="ECO:0000313" key="2">
    <source>
        <dbReference type="Proteomes" id="UP001055811"/>
    </source>
</evidence>
<dbReference type="Proteomes" id="UP001055811">
    <property type="component" value="Linkage Group LG02"/>
</dbReference>
<reference evidence="2" key="1">
    <citation type="journal article" date="2022" name="Mol. Ecol. Resour.">
        <title>The genomes of chicory, endive, great burdock and yacon provide insights into Asteraceae palaeo-polyploidization history and plant inulin production.</title>
        <authorList>
            <person name="Fan W."/>
            <person name="Wang S."/>
            <person name="Wang H."/>
            <person name="Wang A."/>
            <person name="Jiang F."/>
            <person name="Liu H."/>
            <person name="Zhao H."/>
            <person name="Xu D."/>
            <person name="Zhang Y."/>
        </authorList>
    </citation>
    <scope>NUCLEOTIDE SEQUENCE [LARGE SCALE GENOMIC DNA]</scope>
    <source>
        <strain evidence="2">cv. Punajuju</strain>
    </source>
</reference>
<accession>A0ACB9G4V2</accession>
<reference evidence="1 2" key="2">
    <citation type="journal article" date="2022" name="Mol. Ecol. Resour.">
        <title>The genomes of chicory, endive, great burdock and yacon provide insights into Asteraceae paleo-polyploidization history and plant inulin production.</title>
        <authorList>
            <person name="Fan W."/>
            <person name="Wang S."/>
            <person name="Wang H."/>
            <person name="Wang A."/>
            <person name="Jiang F."/>
            <person name="Liu H."/>
            <person name="Zhao H."/>
            <person name="Xu D."/>
            <person name="Zhang Y."/>
        </authorList>
    </citation>
    <scope>NUCLEOTIDE SEQUENCE [LARGE SCALE GENOMIC DNA]</scope>
    <source>
        <strain evidence="2">cv. Punajuju</strain>
        <tissue evidence="1">Leaves</tissue>
    </source>
</reference>